<keyword evidence="2" id="KW-1185">Reference proteome</keyword>
<dbReference type="Proteomes" id="UP000199628">
    <property type="component" value="Unassembled WGS sequence"/>
</dbReference>
<gene>
    <name evidence="1" type="ORF">SAMN04488239_1265</name>
</gene>
<dbReference type="STRING" id="639004.SAMN04488239_1265"/>
<evidence type="ECO:0000313" key="1">
    <source>
        <dbReference type="EMBL" id="SDE64243.1"/>
    </source>
</evidence>
<sequence length="81" mass="8878">MHFLDDPVGSVHSLVALEADRATDLLFGDAHAKKPEARWLRPGELIEVETESIGICANRVVDEDNFATRTAAERCGAGRMK</sequence>
<name>A0A1G7EKP0_9RHOB</name>
<reference evidence="2" key="1">
    <citation type="submission" date="2016-10" db="EMBL/GenBank/DDBJ databases">
        <authorList>
            <person name="Varghese N."/>
            <person name="Submissions S."/>
        </authorList>
    </citation>
    <scope>NUCLEOTIDE SEQUENCE [LARGE SCALE GENOMIC DNA]</scope>
    <source>
        <strain evidence="2">CGMCC 1.9108</strain>
    </source>
</reference>
<dbReference type="AlphaFoldDB" id="A0A1G7EKP0"/>
<organism evidence="1 2">
    <name type="scientific">Ruegeria marina</name>
    <dbReference type="NCBI Taxonomy" id="639004"/>
    <lineage>
        <taxon>Bacteria</taxon>
        <taxon>Pseudomonadati</taxon>
        <taxon>Pseudomonadota</taxon>
        <taxon>Alphaproteobacteria</taxon>
        <taxon>Rhodobacterales</taxon>
        <taxon>Roseobacteraceae</taxon>
        <taxon>Ruegeria</taxon>
    </lineage>
</organism>
<accession>A0A1G7EKP0</accession>
<proteinExistence type="predicted"/>
<dbReference type="RefSeq" id="WP_093037563.1">
    <property type="nucleotide sequence ID" value="NZ_FMZV01000026.1"/>
</dbReference>
<evidence type="ECO:0000313" key="2">
    <source>
        <dbReference type="Proteomes" id="UP000199628"/>
    </source>
</evidence>
<protein>
    <submittedName>
        <fullName evidence="1">Uncharacterized protein</fullName>
    </submittedName>
</protein>
<dbReference type="EMBL" id="FMZV01000026">
    <property type="protein sequence ID" value="SDE64243.1"/>
    <property type="molecule type" value="Genomic_DNA"/>
</dbReference>